<dbReference type="EMBL" id="CP041036">
    <property type="protein sequence ID" value="QDE32012.1"/>
    <property type="molecule type" value="Genomic_DNA"/>
</dbReference>
<reference evidence="2 3" key="1">
    <citation type="submission" date="2019-06" db="EMBL/GenBank/DDBJ databases">
        <title>The genome of Shewanella sp. SM1901.</title>
        <authorList>
            <person name="Cha Q."/>
        </authorList>
    </citation>
    <scope>NUCLEOTIDE SEQUENCE [LARGE SCALE GENOMIC DNA]</scope>
    <source>
        <strain evidence="2 3">SM1901</strain>
    </source>
</reference>
<feature type="transmembrane region" description="Helical" evidence="1">
    <location>
        <begin position="337"/>
        <end position="358"/>
    </location>
</feature>
<dbReference type="PROSITE" id="PS51257">
    <property type="entry name" value="PROKAR_LIPOPROTEIN"/>
    <property type="match status" value="1"/>
</dbReference>
<feature type="transmembrane region" description="Helical" evidence="1">
    <location>
        <begin position="379"/>
        <end position="398"/>
    </location>
</feature>
<keyword evidence="1" id="KW-0472">Membrane</keyword>
<dbReference type="Pfam" id="PF03929">
    <property type="entry name" value="PepSY_TM"/>
    <property type="match status" value="1"/>
</dbReference>
<keyword evidence="3" id="KW-1185">Reference proteome</keyword>
<feature type="transmembrane region" description="Helical" evidence="1">
    <location>
        <begin position="472"/>
        <end position="493"/>
    </location>
</feature>
<feature type="transmembrane region" description="Helical" evidence="1">
    <location>
        <begin position="442"/>
        <end position="460"/>
    </location>
</feature>
<dbReference type="Proteomes" id="UP000319809">
    <property type="component" value="Chromosome"/>
</dbReference>
<protein>
    <submittedName>
        <fullName evidence="2">PepSY domain-containing protein</fullName>
    </submittedName>
</protein>
<keyword evidence="1" id="KW-1133">Transmembrane helix</keyword>
<sequence length="502" mass="57229">MKARFRDSMTWLHTWTGVVAGCLLFAIFLTGTLSYFKNEITAWMQPEVRLLNSPENALNNAQIYLGKHASGAKKWTIQLPTGRFSPVTLYWRDPTVKGRGLKIAKLNEHGEKITARDTNGGEFLYRFHFDLHYIPVFYARWLVGICAMFMLVAIISGIIIHKKIFKDFFTLQFNKGTRSWLNGHTVTSVLALPFHLMITYTGLVTLMFMYLSWSMSLVMNDKNEYFNAINQQSSLPKPTDVTAQMKPFSHLYIDAKSRLGNSDFTSVVINNPNNENASVVFFEAATKYLLPDYRTLSYFAATGDLINDQVVTNTAELTRRTMVSLHAGRFATLPVRWMYFISGIMGSIMIATGLILWSEKRKKNSTSKDSKLGHRLIDLLNIGFILGLPIAVACFFAANRLLPLMLTGRADIEIHCFFAGWLLSLLYPVFRGLQHSWRELSLFAGGLFISLPLLSFFTTQRHLFNYQIKEDLTLLFIDLFLIMTGMTFLFIALKLKNKVNVI</sequence>
<evidence type="ECO:0000313" key="3">
    <source>
        <dbReference type="Proteomes" id="UP000319809"/>
    </source>
</evidence>
<proteinExistence type="predicted"/>
<feature type="transmembrane region" description="Helical" evidence="1">
    <location>
        <begin position="410"/>
        <end position="430"/>
    </location>
</feature>
<feature type="transmembrane region" description="Helical" evidence="1">
    <location>
        <begin position="12"/>
        <end position="36"/>
    </location>
</feature>
<dbReference type="KEGG" id="spol:FH971_14210"/>
<dbReference type="AlphaFoldDB" id="A0A4Y5YGU1"/>
<gene>
    <name evidence="2" type="ORF">FH971_14210</name>
</gene>
<feature type="transmembrane region" description="Helical" evidence="1">
    <location>
        <begin position="138"/>
        <end position="160"/>
    </location>
</feature>
<organism evidence="2 3">
    <name type="scientific">Shewanella polaris</name>
    <dbReference type="NCBI Taxonomy" id="2588449"/>
    <lineage>
        <taxon>Bacteria</taxon>
        <taxon>Pseudomonadati</taxon>
        <taxon>Pseudomonadota</taxon>
        <taxon>Gammaproteobacteria</taxon>
        <taxon>Alteromonadales</taxon>
        <taxon>Shewanellaceae</taxon>
        <taxon>Shewanella</taxon>
    </lineage>
</organism>
<evidence type="ECO:0000256" key="1">
    <source>
        <dbReference type="SAM" id="Phobius"/>
    </source>
</evidence>
<keyword evidence="1" id="KW-0812">Transmembrane</keyword>
<dbReference type="RefSeq" id="WP_140234761.1">
    <property type="nucleotide sequence ID" value="NZ_CP041036.1"/>
</dbReference>
<feature type="transmembrane region" description="Helical" evidence="1">
    <location>
        <begin position="181"/>
        <end position="211"/>
    </location>
</feature>
<dbReference type="InterPro" id="IPR005625">
    <property type="entry name" value="PepSY-ass_TM"/>
</dbReference>
<evidence type="ECO:0000313" key="2">
    <source>
        <dbReference type="EMBL" id="QDE32012.1"/>
    </source>
</evidence>
<accession>A0A4Y5YGU1</accession>
<dbReference type="PANTHER" id="PTHR34219">
    <property type="entry name" value="IRON-REGULATED INNER MEMBRANE PROTEIN-RELATED"/>
    <property type="match status" value="1"/>
</dbReference>
<dbReference type="PANTHER" id="PTHR34219:SF4">
    <property type="entry name" value="PEPSY DOMAIN-CONTAINING PROTEIN"/>
    <property type="match status" value="1"/>
</dbReference>
<name>A0A4Y5YGU1_9GAMM</name>